<keyword evidence="2" id="KW-1185">Reference proteome</keyword>
<reference evidence="1 2" key="1">
    <citation type="submission" date="2024-10" db="EMBL/GenBank/DDBJ databases">
        <title>Draft genome assembly of a novel steroid transforming actinomycete isolated from African clawed frog Xenopus laevis.</title>
        <authorList>
            <person name="Bragin E."/>
            <person name="Kollerov V."/>
            <person name="Donova M.V."/>
        </authorList>
    </citation>
    <scope>NUCLEOTIDE SEQUENCE [LARGE SCALE GENOMIC DNA]</scope>
    <source>
        <strain evidence="1 2">MTOC-St3</strain>
    </source>
</reference>
<evidence type="ECO:0008006" key="3">
    <source>
        <dbReference type="Google" id="ProtNLM"/>
    </source>
</evidence>
<accession>A0ABW7E9U9</accession>
<gene>
    <name evidence="1" type="ORF">ACGU38_30740</name>
</gene>
<evidence type="ECO:0000313" key="2">
    <source>
        <dbReference type="Proteomes" id="UP001605990"/>
    </source>
</evidence>
<sequence>MTTRKVVDQVLNPWTRTTRSAPYAVPEDLPHLQALADTQVRASDAPYRLNLTLPPEPFTGLHDAPLVILLANPGVSDADPAAYARPGVTERTLQHIADAGGAPNHFLTHADKDHPGLRWWSRTLNGLTRQGYSHDELARQILAVQFHGYHSRSWRPIPYTLPSQSFAFHLVRRAMSRDALIV</sequence>
<comment type="caution">
    <text evidence="1">The sequence shown here is derived from an EMBL/GenBank/DDBJ whole genome shotgun (WGS) entry which is preliminary data.</text>
</comment>
<dbReference type="Proteomes" id="UP001605990">
    <property type="component" value="Unassembled WGS sequence"/>
</dbReference>
<name>A0ABW7E9U9_STRRO</name>
<feature type="non-terminal residue" evidence="1">
    <location>
        <position position="182"/>
    </location>
</feature>
<organism evidence="1 2">
    <name type="scientific">Streptomyces rochei</name>
    <name type="common">Streptomyces parvullus</name>
    <dbReference type="NCBI Taxonomy" id="1928"/>
    <lineage>
        <taxon>Bacteria</taxon>
        <taxon>Bacillati</taxon>
        <taxon>Actinomycetota</taxon>
        <taxon>Actinomycetes</taxon>
        <taxon>Kitasatosporales</taxon>
        <taxon>Streptomycetaceae</taxon>
        <taxon>Streptomyces</taxon>
        <taxon>Streptomyces rochei group</taxon>
    </lineage>
</organism>
<evidence type="ECO:0000313" key="1">
    <source>
        <dbReference type="EMBL" id="MFG6299721.1"/>
    </source>
</evidence>
<proteinExistence type="predicted"/>
<dbReference type="EMBL" id="JBIENY010000442">
    <property type="protein sequence ID" value="MFG6299721.1"/>
    <property type="molecule type" value="Genomic_DNA"/>
</dbReference>
<dbReference type="RefSeq" id="WP_394395537.1">
    <property type="nucleotide sequence ID" value="NZ_JBIENY010000442.1"/>
</dbReference>
<protein>
    <recommendedName>
        <fullName evidence="3">DUF1643 domain-containing protein</fullName>
    </recommendedName>
</protein>